<accession>A0A328VL34</accession>
<dbReference type="InterPro" id="IPR053146">
    <property type="entry name" value="QDO-like"/>
</dbReference>
<dbReference type="InterPro" id="IPR013096">
    <property type="entry name" value="Cupin_2"/>
</dbReference>
<reference evidence="2 3" key="1">
    <citation type="submission" date="2016-08" db="EMBL/GenBank/DDBJ databases">
        <title>Analysis of Carbohydrate Active Enzymes in Thermogemmatispora T81 Reveals Carbohydrate Degradation Ability.</title>
        <authorList>
            <person name="Tomazini A."/>
            <person name="Lal S."/>
            <person name="Stott M."/>
            <person name="Henrissat B."/>
            <person name="Polikarpov I."/>
            <person name="Sparling R."/>
            <person name="Levin D.B."/>
        </authorList>
    </citation>
    <scope>NUCLEOTIDE SEQUENCE [LARGE SCALE GENOMIC DNA]</scope>
    <source>
        <strain evidence="2 3">T81</strain>
    </source>
</reference>
<dbReference type="EMBL" id="MCIF01000002">
    <property type="protein sequence ID" value="RAQ96303.1"/>
    <property type="molecule type" value="Genomic_DNA"/>
</dbReference>
<dbReference type="Gene3D" id="2.60.120.10">
    <property type="entry name" value="Jelly Rolls"/>
    <property type="match status" value="1"/>
</dbReference>
<dbReference type="InterPro" id="IPR014710">
    <property type="entry name" value="RmlC-like_jellyroll"/>
</dbReference>
<dbReference type="Pfam" id="PF07883">
    <property type="entry name" value="Cupin_2"/>
    <property type="match status" value="1"/>
</dbReference>
<evidence type="ECO:0000313" key="2">
    <source>
        <dbReference type="EMBL" id="RAQ96303.1"/>
    </source>
</evidence>
<gene>
    <name evidence="2" type="ORF">A4R35_12225</name>
</gene>
<feature type="domain" description="Cupin type-2" evidence="1">
    <location>
        <begin position="53"/>
        <end position="110"/>
    </location>
</feature>
<dbReference type="SUPFAM" id="SSF51182">
    <property type="entry name" value="RmlC-like cupins"/>
    <property type="match status" value="1"/>
</dbReference>
<organism evidence="2 3">
    <name type="scientific">Thermogemmatispora tikiterensis</name>
    <dbReference type="NCBI Taxonomy" id="1825093"/>
    <lineage>
        <taxon>Bacteria</taxon>
        <taxon>Bacillati</taxon>
        <taxon>Chloroflexota</taxon>
        <taxon>Ktedonobacteria</taxon>
        <taxon>Thermogemmatisporales</taxon>
        <taxon>Thermogemmatisporaceae</taxon>
        <taxon>Thermogemmatispora</taxon>
    </lineage>
</organism>
<evidence type="ECO:0000313" key="3">
    <source>
        <dbReference type="Proteomes" id="UP000248706"/>
    </source>
</evidence>
<dbReference type="InterPro" id="IPR011051">
    <property type="entry name" value="RmlC_Cupin_sf"/>
</dbReference>
<proteinExistence type="predicted"/>
<name>A0A328VL34_9CHLR</name>
<dbReference type="PANTHER" id="PTHR36440">
    <property type="entry name" value="PUTATIVE (AFU_ORTHOLOGUE AFUA_8G07350)-RELATED"/>
    <property type="match status" value="1"/>
</dbReference>
<protein>
    <recommendedName>
        <fullName evidence="1">Cupin type-2 domain-containing protein</fullName>
    </recommendedName>
</protein>
<sequence>MTGAYQSDPPPALFLAAGAAAAGEVHQLGISTLTFKVTTPNAADLFVLENDFRTGGGPPRHLHYDQEEWFYVLAGTFLFEVGLQRYALEPGASLLAPRGVPHVWACTGAGRILIAFLPAGKMEAFFRAVTARGGAPAMPPQEAALWRAHGMELLGPPLPLA</sequence>
<evidence type="ECO:0000259" key="1">
    <source>
        <dbReference type="Pfam" id="PF07883"/>
    </source>
</evidence>
<dbReference type="Proteomes" id="UP000248706">
    <property type="component" value="Unassembled WGS sequence"/>
</dbReference>
<dbReference type="PANTHER" id="PTHR36440:SF1">
    <property type="entry name" value="PUTATIVE (AFU_ORTHOLOGUE AFUA_8G07350)-RELATED"/>
    <property type="match status" value="1"/>
</dbReference>
<dbReference type="AlphaFoldDB" id="A0A328VL34"/>
<dbReference type="RefSeq" id="WP_189361727.1">
    <property type="nucleotide sequence ID" value="NZ_MCIF01000002.1"/>
</dbReference>
<keyword evidence="3" id="KW-1185">Reference proteome</keyword>
<comment type="caution">
    <text evidence="2">The sequence shown here is derived from an EMBL/GenBank/DDBJ whole genome shotgun (WGS) entry which is preliminary data.</text>
</comment>